<evidence type="ECO:0000313" key="5">
    <source>
        <dbReference type="EMBL" id="MBK5929111.1"/>
    </source>
</evidence>
<reference evidence="5" key="2">
    <citation type="journal article" date="2020" name="Microorganisms">
        <title>Osmotic Adaptation and Compatible Solute Biosynthesis of Phototrophic Bacteria as Revealed from Genome Analyses.</title>
        <authorList>
            <person name="Imhoff J.F."/>
            <person name="Rahn T."/>
            <person name="Kunzel S."/>
            <person name="Keller A."/>
            <person name="Neulinger S.C."/>
        </authorList>
    </citation>
    <scope>NUCLEOTIDE SEQUENCE</scope>
    <source>
        <strain evidence="5">DSM 4395</strain>
    </source>
</reference>
<evidence type="ECO:0000313" key="6">
    <source>
        <dbReference type="Proteomes" id="UP001296967"/>
    </source>
</evidence>
<dbReference type="GO" id="GO:0006355">
    <property type="term" value="P:regulation of DNA-templated transcription"/>
    <property type="evidence" value="ECO:0007669"/>
    <property type="project" value="InterPro"/>
</dbReference>
<protein>
    <recommendedName>
        <fullName evidence="3">Putative Fis-like DNA-binding protein</fullName>
    </recommendedName>
</protein>
<organism evidence="5 6">
    <name type="scientific">Halochromatium salexigens</name>
    <name type="common">Chromatium salexigens</name>
    <dbReference type="NCBI Taxonomy" id="49447"/>
    <lineage>
        <taxon>Bacteria</taxon>
        <taxon>Pseudomonadati</taxon>
        <taxon>Pseudomonadota</taxon>
        <taxon>Gammaproteobacteria</taxon>
        <taxon>Chromatiales</taxon>
        <taxon>Chromatiaceae</taxon>
        <taxon>Halochromatium</taxon>
    </lineage>
</organism>
<evidence type="ECO:0000256" key="2">
    <source>
        <dbReference type="ARBA" id="ARBA00023125"/>
    </source>
</evidence>
<dbReference type="PANTHER" id="PTHR47918:SF1">
    <property type="entry name" value="DNA-BINDING PROTEIN FIS"/>
    <property type="match status" value="1"/>
</dbReference>
<dbReference type="InterPro" id="IPR009057">
    <property type="entry name" value="Homeodomain-like_sf"/>
</dbReference>
<dbReference type="PRINTS" id="PR01591">
    <property type="entry name" value="DNABINDNGFIS"/>
</dbReference>
<comment type="caution">
    <text evidence="5">The sequence shown here is derived from an EMBL/GenBank/DDBJ whole genome shotgun (WGS) entry which is preliminary data.</text>
</comment>
<name>A0AAJ0UCP0_HALSE</name>
<dbReference type="SUPFAM" id="SSF46689">
    <property type="entry name" value="Homeodomain-like"/>
    <property type="match status" value="1"/>
</dbReference>
<comment type="similarity">
    <text evidence="1">Belongs to the transcriptional regulatory Fis family.</text>
</comment>
<feature type="domain" description="DNA binding HTH" evidence="4">
    <location>
        <begin position="49"/>
        <end position="86"/>
    </location>
</feature>
<dbReference type="InterPro" id="IPR005412">
    <property type="entry name" value="Fis_DNA-bd"/>
</dbReference>
<keyword evidence="6" id="KW-1185">Reference proteome</keyword>
<dbReference type="PRINTS" id="PR01590">
    <property type="entry name" value="HTHFIS"/>
</dbReference>
<dbReference type="AlphaFoldDB" id="A0AAJ0UCP0"/>
<dbReference type="RefSeq" id="WP_201243302.1">
    <property type="nucleotide sequence ID" value="NZ_NHSF01000008.1"/>
</dbReference>
<sequence>MNDGEGFAVPEAESHRTELLRECVLGALRSYLDSMGNHEIHGLYRLVMNEVEQPLIEAVLEHTKGNQSAAAAILGISRGTLRKKLKHRADAP</sequence>
<dbReference type="PANTHER" id="PTHR47918">
    <property type="entry name" value="DNA-BINDING PROTEIN FIS"/>
    <property type="match status" value="1"/>
</dbReference>
<dbReference type="Pfam" id="PF02954">
    <property type="entry name" value="HTH_8"/>
    <property type="match status" value="1"/>
</dbReference>
<reference evidence="5" key="1">
    <citation type="submission" date="2017-05" db="EMBL/GenBank/DDBJ databases">
        <authorList>
            <person name="Imhoff J.F."/>
            <person name="Rahn T."/>
            <person name="Kuenzel S."/>
            <person name="Neulinger S.C."/>
        </authorList>
    </citation>
    <scope>NUCLEOTIDE SEQUENCE</scope>
    <source>
        <strain evidence="5">DSM 4395</strain>
    </source>
</reference>
<evidence type="ECO:0000256" key="3">
    <source>
        <dbReference type="ARBA" id="ARBA00029540"/>
    </source>
</evidence>
<keyword evidence="2" id="KW-0238">DNA-binding</keyword>
<accession>A0AAJ0UCP0</accession>
<evidence type="ECO:0000256" key="1">
    <source>
        <dbReference type="ARBA" id="ARBA00008559"/>
    </source>
</evidence>
<proteinExistence type="inferred from homology"/>
<gene>
    <name evidence="5" type="ORF">CCR82_00810</name>
</gene>
<evidence type="ECO:0000259" key="4">
    <source>
        <dbReference type="Pfam" id="PF02954"/>
    </source>
</evidence>
<dbReference type="InterPro" id="IPR002197">
    <property type="entry name" value="HTH_Fis"/>
</dbReference>
<dbReference type="InterPro" id="IPR050207">
    <property type="entry name" value="Trans_regulatory_Fis"/>
</dbReference>
<dbReference type="EMBL" id="NHSF01000008">
    <property type="protein sequence ID" value="MBK5929111.1"/>
    <property type="molecule type" value="Genomic_DNA"/>
</dbReference>
<dbReference type="Proteomes" id="UP001296967">
    <property type="component" value="Unassembled WGS sequence"/>
</dbReference>
<dbReference type="GO" id="GO:0043565">
    <property type="term" value="F:sequence-specific DNA binding"/>
    <property type="evidence" value="ECO:0007669"/>
    <property type="project" value="InterPro"/>
</dbReference>
<dbReference type="Gene3D" id="1.10.10.60">
    <property type="entry name" value="Homeodomain-like"/>
    <property type="match status" value="1"/>
</dbReference>